<gene>
    <name evidence="2" type="ORF">G2W53_014434</name>
</gene>
<accession>A0A834WTF9</accession>
<keyword evidence="1" id="KW-0812">Transmembrane</keyword>
<sequence length="59" mass="6695">MVGDEERGSRLGLREREWFGFGVTVLVAWFWGVTVLVAWFWGVMGGFDSNGTRDRIEGV</sequence>
<reference evidence="2" key="1">
    <citation type="submission" date="2020-09" db="EMBL/GenBank/DDBJ databases">
        <title>Genome-Enabled Discovery of Anthraquinone Biosynthesis in Senna tora.</title>
        <authorList>
            <person name="Kang S.-H."/>
            <person name="Pandey R.P."/>
            <person name="Lee C.-M."/>
            <person name="Sim J.-S."/>
            <person name="Jeong J.-T."/>
            <person name="Choi B.-S."/>
            <person name="Jung M."/>
            <person name="Ginzburg D."/>
            <person name="Zhao K."/>
            <person name="Won S.Y."/>
            <person name="Oh T.-J."/>
            <person name="Yu Y."/>
            <person name="Kim N.-H."/>
            <person name="Lee O.R."/>
            <person name="Lee T.-H."/>
            <person name="Bashyal P."/>
            <person name="Kim T.-S."/>
            <person name="Lee W.-H."/>
            <person name="Kawkins C."/>
            <person name="Kim C.-K."/>
            <person name="Kim J.S."/>
            <person name="Ahn B.O."/>
            <person name="Rhee S.Y."/>
            <person name="Sohng J.K."/>
        </authorList>
    </citation>
    <scope>NUCLEOTIDE SEQUENCE</scope>
    <source>
        <tissue evidence="2">Leaf</tissue>
    </source>
</reference>
<dbReference type="AlphaFoldDB" id="A0A834WTF9"/>
<keyword evidence="1" id="KW-1133">Transmembrane helix</keyword>
<feature type="transmembrane region" description="Helical" evidence="1">
    <location>
        <begin position="18"/>
        <end position="41"/>
    </location>
</feature>
<organism evidence="2 3">
    <name type="scientific">Senna tora</name>
    <dbReference type="NCBI Taxonomy" id="362788"/>
    <lineage>
        <taxon>Eukaryota</taxon>
        <taxon>Viridiplantae</taxon>
        <taxon>Streptophyta</taxon>
        <taxon>Embryophyta</taxon>
        <taxon>Tracheophyta</taxon>
        <taxon>Spermatophyta</taxon>
        <taxon>Magnoliopsida</taxon>
        <taxon>eudicotyledons</taxon>
        <taxon>Gunneridae</taxon>
        <taxon>Pentapetalae</taxon>
        <taxon>rosids</taxon>
        <taxon>fabids</taxon>
        <taxon>Fabales</taxon>
        <taxon>Fabaceae</taxon>
        <taxon>Caesalpinioideae</taxon>
        <taxon>Cassia clade</taxon>
        <taxon>Senna</taxon>
    </lineage>
</organism>
<proteinExistence type="predicted"/>
<keyword evidence="3" id="KW-1185">Reference proteome</keyword>
<name>A0A834WTF9_9FABA</name>
<dbReference type="Proteomes" id="UP000634136">
    <property type="component" value="Unassembled WGS sequence"/>
</dbReference>
<dbReference type="EMBL" id="JAAIUW010000005">
    <property type="protein sequence ID" value="KAF7832101.1"/>
    <property type="molecule type" value="Genomic_DNA"/>
</dbReference>
<comment type="caution">
    <text evidence="2">The sequence shown here is derived from an EMBL/GenBank/DDBJ whole genome shotgun (WGS) entry which is preliminary data.</text>
</comment>
<evidence type="ECO:0000313" key="2">
    <source>
        <dbReference type="EMBL" id="KAF7832101.1"/>
    </source>
</evidence>
<evidence type="ECO:0000256" key="1">
    <source>
        <dbReference type="SAM" id="Phobius"/>
    </source>
</evidence>
<protein>
    <submittedName>
        <fullName evidence="2">Uncharacterized protein</fullName>
    </submittedName>
</protein>
<evidence type="ECO:0000313" key="3">
    <source>
        <dbReference type="Proteomes" id="UP000634136"/>
    </source>
</evidence>
<keyword evidence="1" id="KW-0472">Membrane</keyword>